<proteinExistence type="predicted"/>
<feature type="compositionally biased region" description="Polar residues" evidence="1">
    <location>
        <begin position="57"/>
        <end position="75"/>
    </location>
</feature>
<organism evidence="3">
    <name type="scientific">viral metagenome</name>
    <dbReference type="NCBI Taxonomy" id="1070528"/>
    <lineage>
        <taxon>unclassified sequences</taxon>
        <taxon>metagenomes</taxon>
        <taxon>organismal metagenomes</taxon>
    </lineage>
</organism>
<dbReference type="EMBL" id="MN740602">
    <property type="protein sequence ID" value="QHS78686.1"/>
    <property type="molecule type" value="Genomic_DNA"/>
</dbReference>
<protein>
    <recommendedName>
        <fullName evidence="2">SAP domain-containing protein</fullName>
    </recommendedName>
</protein>
<sequence length="146" mass="16725">MSSSMVNLPKYSKLKKNELINICDSIGLATTGTKKDLLSRINNYTTGASVSQEIDYNEISPFSNQTPNIENSEQNEPNDRLLLENQDREYEESLRLDREREYIKSIVEAAIAADVAFEASRINENNDYHLDNESLRNARLKFFNSL</sequence>
<dbReference type="SUPFAM" id="SSF68906">
    <property type="entry name" value="SAP domain"/>
    <property type="match status" value="1"/>
</dbReference>
<dbReference type="Gene3D" id="1.10.720.30">
    <property type="entry name" value="SAP domain"/>
    <property type="match status" value="1"/>
</dbReference>
<dbReference type="SMART" id="SM00513">
    <property type="entry name" value="SAP"/>
    <property type="match status" value="1"/>
</dbReference>
<feature type="domain" description="SAP" evidence="2">
    <location>
        <begin position="11"/>
        <end position="45"/>
    </location>
</feature>
<evidence type="ECO:0000256" key="1">
    <source>
        <dbReference type="SAM" id="MobiDB-lite"/>
    </source>
</evidence>
<dbReference type="InterPro" id="IPR036361">
    <property type="entry name" value="SAP_dom_sf"/>
</dbReference>
<dbReference type="AlphaFoldDB" id="A0A6C0AG83"/>
<name>A0A6C0AG83_9ZZZZ</name>
<evidence type="ECO:0000259" key="2">
    <source>
        <dbReference type="PROSITE" id="PS50800"/>
    </source>
</evidence>
<accession>A0A6C0AG83</accession>
<evidence type="ECO:0000313" key="3">
    <source>
        <dbReference type="EMBL" id="QHS78686.1"/>
    </source>
</evidence>
<dbReference type="Pfam" id="PF02037">
    <property type="entry name" value="SAP"/>
    <property type="match status" value="1"/>
</dbReference>
<dbReference type="PROSITE" id="PS50800">
    <property type="entry name" value="SAP"/>
    <property type="match status" value="1"/>
</dbReference>
<feature type="region of interest" description="Disordered" evidence="1">
    <location>
        <begin position="57"/>
        <end position="82"/>
    </location>
</feature>
<reference evidence="3" key="1">
    <citation type="journal article" date="2020" name="Nature">
        <title>Giant virus diversity and host interactions through global metagenomics.</title>
        <authorList>
            <person name="Schulz F."/>
            <person name="Roux S."/>
            <person name="Paez-Espino D."/>
            <person name="Jungbluth S."/>
            <person name="Walsh D.A."/>
            <person name="Denef V.J."/>
            <person name="McMahon K.D."/>
            <person name="Konstantinidis K.T."/>
            <person name="Eloe-Fadrosh E.A."/>
            <person name="Kyrpides N.C."/>
            <person name="Woyke T."/>
        </authorList>
    </citation>
    <scope>NUCLEOTIDE SEQUENCE</scope>
    <source>
        <strain evidence="3">GVMAG-S-1024976-23</strain>
    </source>
</reference>
<dbReference type="InterPro" id="IPR003034">
    <property type="entry name" value="SAP_dom"/>
</dbReference>